<evidence type="ECO:0000313" key="1">
    <source>
        <dbReference type="EMBL" id="SFJ68616.1"/>
    </source>
</evidence>
<dbReference type="RefSeq" id="WP_008110452.1">
    <property type="nucleotide sequence ID" value="NZ_FOSD01000002.1"/>
</dbReference>
<dbReference type="Proteomes" id="UP000198841">
    <property type="component" value="Unassembled WGS sequence"/>
</dbReference>
<evidence type="ECO:0008006" key="3">
    <source>
        <dbReference type="Google" id="ProtNLM"/>
    </source>
</evidence>
<keyword evidence="2" id="KW-1185">Reference proteome</keyword>
<dbReference type="EMBL" id="FOSD01000002">
    <property type="protein sequence ID" value="SFJ68616.1"/>
    <property type="molecule type" value="Genomic_DNA"/>
</dbReference>
<proteinExistence type="predicted"/>
<protein>
    <recommendedName>
        <fullName evidence="3">DUF1328 domain-containing protein</fullName>
    </recommendedName>
</protein>
<gene>
    <name evidence="1" type="ORF">SAMN05518863_102324</name>
</gene>
<evidence type="ECO:0000313" key="2">
    <source>
        <dbReference type="Proteomes" id="UP000198841"/>
    </source>
</evidence>
<comment type="caution">
    <text evidence="1">The sequence shown here is derived from an EMBL/GenBank/DDBJ whole genome shotgun (WGS) entry which is preliminary data.</text>
</comment>
<reference evidence="1 2" key="1">
    <citation type="submission" date="2016-10" db="EMBL/GenBank/DDBJ databases">
        <authorList>
            <person name="Varghese N."/>
            <person name="Submissions S."/>
        </authorList>
    </citation>
    <scope>NUCLEOTIDE SEQUENCE [LARGE SCALE GENOMIC DNA]</scope>
    <source>
        <strain evidence="1 2">YR512</strain>
    </source>
</reference>
<sequence length="55" mass="6074">MANTQYLLWVMIGTLTLLCIFIGVVVGRAKTPRIGTLTFAGLLAFFLLAIFLITR</sequence>
<accession>A0A1I3TG35</accession>
<name>A0A1I3TG35_9GAMM</name>
<organism evidence="1 2">
    <name type="scientific">Candidatus Pantoea symbiotica</name>
    <dbReference type="NCBI Taxonomy" id="1884370"/>
    <lineage>
        <taxon>Bacteria</taxon>
        <taxon>Pseudomonadati</taxon>
        <taxon>Pseudomonadota</taxon>
        <taxon>Gammaproteobacteria</taxon>
        <taxon>Enterobacterales</taxon>
        <taxon>Erwiniaceae</taxon>
        <taxon>Pantoea</taxon>
    </lineage>
</organism>